<comment type="catalytic activity">
    <reaction evidence="8 9">
        <text>heme b + 2 H(+) = protoporphyrin IX + Fe(2+)</text>
        <dbReference type="Rhea" id="RHEA:22584"/>
        <dbReference type="ChEBI" id="CHEBI:15378"/>
        <dbReference type="ChEBI" id="CHEBI:29033"/>
        <dbReference type="ChEBI" id="CHEBI:57306"/>
        <dbReference type="ChEBI" id="CHEBI:60344"/>
        <dbReference type="EC" id="4.98.1.1"/>
    </reaction>
</comment>
<dbReference type="NCBIfam" id="TIGR00109">
    <property type="entry name" value="hemH"/>
    <property type="match status" value="1"/>
</dbReference>
<evidence type="ECO:0000313" key="11">
    <source>
        <dbReference type="EMBL" id="GMI44103.1"/>
    </source>
</evidence>
<dbReference type="PROSITE" id="PS00534">
    <property type="entry name" value="FERROCHELATASE"/>
    <property type="match status" value="1"/>
</dbReference>
<evidence type="ECO:0000256" key="3">
    <source>
        <dbReference type="ARBA" id="ARBA00007718"/>
    </source>
</evidence>
<evidence type="ECO:0000256" key="8">
    <source>
        <dbReference type="ARBA" id="ARBA00049380"/>
    </source>
</evidence>
<dbReference type="SUPFAM" id="SSF53800">
    <property type="entry name" value="Chelatase"/>
    <property type="match status" value="1"/>
</dbReference>
<evidence type="ECO:0000256" key="6">
    <source>
        <dbReference type="ARBA" id="ARBA00023239"/>
    </source>
</evidence>
<keyword evidence="9" id="KW-0496">Mitochondrion</keyword>
<dbReference type="InterPro" id="IPR019772">
    <property type="entry name" value="Ferrochelatase_AS"/>
</dbReference>
<evidence type="ECO:0000256" key="1">
    <source>
        <dbReference type="ARBA" id="ARBA00004229"/>
    </source>
</evidence>
<keyword evidence="6 9" id="KW-0456">Lyase</keyword>
<dbReference type="Proteomes" id="UP001165065">
    <property type="component" value="Unassembled WGS sequence"/>
</dbReference>
<keyword evidence="12" id="KW-1185">Reference proteome</keyword>
<keyword evidence="10" id="KW-0732">Signal</keyword>
<dbReference type="SUPFAM" id="SSF103511">
    <property type="entry name" value="Chlorophyll a-b binding protein"/>
    <property type="match status" value="1"/>
</dbReference>
<dbReference type="HAMAP" id="MF_00323">
    <property type="entry name" value="Ferrochelatase"/>
    <property type="match status" value="1"/>
</dbReference>
<gene>
    <name evidence="11" type="ORF">TrCOL_g9245</name>
</gene>
<evidence type="ECO:0000256" key="5">
    <source>
        <dbReference type="ARBA" id="ARBA00023133"/>
    </source>
</evidence>
<evidence type="ECO:0000256" key="9">
    <source>
        <dbReference type="RuleBase" id="RU000607"/>
    </source>
</evidence>
<dbReference type="GO" id="GO:0009507">
    <property type="term" value="C:chloroplast"/>
    <property type="evidence" value="ECO:0007669"/>
    <property type="project" value="UniProtKB-SubCell"/>
</dbReference>
<sequence length="452" mass="50459">MNARGVLLLLSLLVYGDSFGTIGSHRFRARERIDDRFHTKLLAATIPPTKPSIGVLLLNLGGPTEQNDVEGFLYNLFADPDIIRLPSFLAKLQKPIAYFISKRRAPKSQEAYRSIGGGSPIVRYTNEQASLITKAVKERHGVDVKAYIGMRYWYPFTEQALDEIAEDGVDSLVILPLYPQFSVSTSGSSLRVLQQEFSKADGRFKDSKMTHTVVSSWYDRPGYVESMAGLIKEQLDSFTDEELRKYGEEKHVLFSAHGVPQSYIENGDPYQAQIEECVEVISKELPEGVKVHLSYQSRVGPIEWLRPYTDDVLPELGSSGVKNLVVVPISFVSEHIETLEEIDMEYRELAEENGIENWRRCPALNSDMTFINDMADLVVDSLNSPITTVTEACIANNCDIEDKTLDEAIGISTRDEARMAERLNGRIAMLGVVGTLLLELASGKGVLHLFGM</sequence>
<dbReference type="AlphaFoldDB" id="A0A9W7GHB2"/>
<keyword evidence="4 9" id="KW-0408">Iron</keyword>
<keyword evidence="9" id="KW-0999">Mitochondrion inner membrane</keyword>
<dbReference type="GO" id="GO:0006783">
    <property type="term" value="P:heme biosynthetic process"/>
    <property type="evidence" value="ECO:0007669"/>
    <property type="project" value="UniProtKB-UniRule"/>
</dbReference>
<evidence type="ECO:0000256" key="2">
    <source>
        <dbReference type="ARBA" id="ARBA00004943"/>
    </source>
</evidence>
<organism evidence="11 12">
    <name type="scientific">Triparma columacea</name>
    <dbReference type="NCBI Taxonomy" id="722753"/>
    <lineage>
        <taxon>Eukaryota</taxon>
        <taxon>Sar</taxon>
        <taxon>Stramenopiles</taxon>
        <taxon>Ochrophyta</taxon>
        <taxon>Bolidophyceae</taxon>
        <taxon>Parmales</taxon>
        <taxon>Triparmaceae</taxon>
        <taxon>Triparma</taxon>
    </lineage>
</organism>
<keyword evidence="5 9" id="KW-0350">Heme biosynthesis</keyword>
<dbReference type="CDD" id="cd00419">
    <property type="entry name" value="Ferrochelatase_C"/>
    <property type="match status" value="1"/>
</dbReference>
<protein>
    <recommendedName>
        <fullName evidence="9">Ferrochelatase</fullName>
        <ecNumber evidence="9">4.98.1.1</ecNumber>
    </recommendedName>
</protein>
<reference evidence="12" key="1">
    <citation type="journal article" date="2023" name="Commun. Biol.">
        <title>Genome analysis of Parmales, the sister group of diatoms, reveals the evolutionary specialization of diatoms from phago-mixotrophs to photoautotrophs.</title>
        <authorList>
            <person name="Ban H."/>
            <person name="Sato S."/>
            <person name="Yoshikawa S."/>
            <person name="Yamada K."/>
            <person name="Nakamura Y."/>
            <person name="Ichinomiya M."/>
            <person name="Sato N."/>
            <person name="Blanc-Mathieu R."/>
            <person name="Endo H."/>
            <person name="Kuwata A."/>
            <person name="Ogata H."/>
        </authorList>
    </citation>
    <scope>NUCLEOTIDE SEQUENCE [LARGE SCALE GENOMIC DNA]</scope>
</reference>
<proteinExistence type="inferred from homology"/>
<dbReference type="PANTHER" id="PTHR11108:SF1">
    <property type="entry name" value="FERROCHELATASE, MITOCHONDRIAL"/>
    <property type="match status" value="1"/>
</dbReference>
<comment type="similarity">
    <text evidence="3 9">Belongs to the ferrochelatase family.</text>
</comment>
<evidence type="ECO:0000256" key="4">
    <source>
        <dbReference type="ARBA" id="ARBA00023004"/>
    </source>
</evidence>
<comment type="function">
    <text evidence="9">Catalyzes the ferrous insertion into protoporphyrin IX.</text>
</comment>
<feature type="signal peptide" evidence="10">
    <location>
        <begin position="1"/>
        <end position="18"/>
    </location>
</feature>
<dbReference type="Pfam" id="PF00762">
    <property type="entry name" value="Ferrochelatase"/>
    <property type="match status" value="1"/>
</dbReference>
<comment type="pathway">
    <text evidence="2 9">Porphyrin-containing compound metabolism; protoheme biosynthesis; protoheme from protoporphyrin-IX: step 1/1.</text>
</comment>
<name>A0A9W7GHB2_9STRA</name>
<dbReference type="InterPro" id="IPR001015">
    <property type="entry name" value="Ferrochelatase"/>
</dbReference>
<evidence type="ECO:0000256" key="7">
    <source>
        <dbReference type="ARBA" id="ARBA00023244"/>
    </source>
</evidence>
<dbReference type="PANTHER" id="PTHR11108">
    <property type="entry name" value="FERROCHELATASE"/>
    <property type="match status" value="1"/>
</dbReference>
<dbReference type="Gene3D" id="3.40.50.1400">
    <property type="match status" value="2"/>
</dbReference>
<comment type="caution">
    <text evidence="11">The sequence shown here is derived from an EMBL/GenBank/DDBJ whole genome shotgun (WGS) entry which is preliminary data.</text>
</comment>
<dbReference type="OrthoDB" id="1323at2759"/>
<keyword evidence="9" id="KW-0472">Membrane</keyword>
<dbReference type="FunFam" id="3.40.50.1400:FF:000006">
    <property type="entry name" value="Ferrochelatase"/>
    <property type="match status" value="1"/>
</dbReference>
<dbReference type="GO" id="GO:0005743">
    <property type="term" value="C:mitochondrial inner membrane"/>
    <property type="evidence" value="ECO:0007669"/>
    <property type="project" value="UniProtKB-SubCell"/>
</dbReference>
<dbReference type="InterPro" id="IPR033659">
    <property type="entry name" value="Ferrochelatase_N"/>
</dbReference>
<comment type="subcellular location">
    <subcellularLocation>
        <location evidence="9">Mitochondrion inner membrane</location>
    </subcellularLocation>
    <subcellularLocation>
        <location evidence="1">Plastid</location>
        <location evidence="1">Chloroplast</location>
    </subcellularLocation>
</comment>
<keyword evidence="7 9" id="KW-0627">Porphyrin biosynthesis</keyword>
<dbReference type="InterPro" id="IPR033644">
    <property type="entry name" value="Ferrochelatase_C"/>
</dbReference>
<accession>A0A9W7GHB2</accession>
<evidence type="ECO:0000256" key="10">
    <source>
        <dbReference type="SAM" id="SignalP"/>
    </source>
</evidence>
<feature type="chain" id="PRO_5040817507" description="Ferrochelatase" evidence="10">
    <location>
        <begin position="19"/>
        <end position="452"/>
    </location>
</feature>
<dbReference type="CDD" id="cd03411">
    <property type="entry name" value="Ferrochelatase_N"/>
    <property type="match status" value="1"/>
</dbReference>
<dbReference type="EC" id="4.98.1.1" evidence="9"/>
<dbReference type="GO" id="GO:0004325">
    <property type="term" value="F:ferrochelatase activity"/>
    <property type="evidence" value="ECO:0007669"/>
    <property type="project" value="UniProtKB-UniRule"/>
</dbReference>
<dbReference type="EMBL" id="BRYA01001469">
    <property type="protein sequence ID" value="GMI44103.1"/>
    <property type="molecule type" value="Genomic_DNA"/>
</dbReference>
<evidence type="ECO:0000313" key="12">
    <source>
        <dbReference type="Proteomes" id="UP001165065"/>
    </source>
</evidence>